<evidence type="ECO:0000313" key="7">
    <source>
        <dbReference type="EMBL" id="MCD2422825.1"/>
    </source>
</evidence>
<dbReference type="Pfam" id="PF04542">
    <property type="entry name" value="Sigma70_r2"/>
    <property type="match status" value="1"/>
</dbReference>
<dbReference type="SUPFAM" id="SSF88946">
    <property type="entry name" value="Sigma2 domain of RNA polymerase sigma factors"/>
    <property type="match status" value="1"/>
</dbReference>
<dbReference type="InterPro" id="IPR014284">
    <property type="entry name" value="RNA_pol_sigma-70_dom"/>
</dbReference>
<protein>
    <submittedName>
        <fullName evidence="7">RNA polymerase sigma factor</fullName>
    </submittedName>
</protein>
<dbReference type="Proteomes" id="UP001199816">
    <property type="component" value="Unassembled WGS sequence"/>
</dbReference>
<dbReference type="InterPro" id="IPR007627">
    <property type="entry name" value="RNA_pol_sigma70_r2"/>
</dbReference>
<dbReference type="SUPFAM" id="SSF88659">
    <property type="entry name" value="Sigma3 and sigma4 domains of RNA polymerase sigma factors"/>
    <property type="match status" value="1"/>
</dbReference>
<dbReference type="CDD" id="cd06171">
    <property type="entry name" value="Sigma70_r4"/>
    <property type="match status" value="1"/>
</dbReference>
<dbReference type="PANTHER" id="PTHR43133">
    <property type="entry name" value="RNA POLYMERASE ECF-TYPE SIGMA FACTO"/>
    <property type="match status" value="1"/>
</dbReference>
<feature type="domain" description="RNA polymerase sigma-70 region 2" evidence="5">
    <location>
        <begin position="20"/>
        <end position="85"/>
    </location>
</feature>
<reference evidence="7 8" key="1">
    <citation type="submission" date="2021-11" db="EMBL/GenBank/DDBJ databases">
        <title>Genomic of Niabella pedocola.</title>
        <authorList>
            <person name="Wu T."/>
        </authorList>
    </citation>
    <scope>NUCLEOTIDE SEQUENCE [LARGE SCALE GENOMIC DNA]</scope>
    <source>
        <strain evidence="7 8">JCM 31011</strain>
    </source>
</reference>
<dbReference type="InterPro" id="IPR013324">
    <property type="entry name" value="RNA_pol_sigma_r3/r4-like"/>
</dbReference>
<feature type="domain" description="RNA polymerase sigma factor 70 region 4 type 2" evidence="6">
    <location>
        <begin position="109"/>
        <end position="161"/>
    </location>
</feature>
<dbReference type="Gene3D" id="1.10.10.10">
    <property type="entry name" value="Winged helix-like DNA-binding domain superfamily/Winged helix DNA-binding domain"/>
    <property type="match status" value="1"/>
</dbReference>
<dbReference type="Gene3D" id="1.10.1740.10">
    <property type="match status" value="1"/>
</dbReference>
<keyword evidence="3" id="KW-0731">Sigma factor</keyword>
<evidence type="ECO:0000313" key="8">
    <source>
        <dbReference type="Proteomes" id="UP001199816"/>
    </source>
</evidence>
<evidence type="ECO:0000259" key="6">
    <source>
        <dbReference type="Pfam" id="PF08281"/>
    </source>
</evidence>
<dbReference type="EMBL" id="JAJNEC010000005">
    <property type="protein sequence ID" value="MCD2422825.1"/>
    <property type="molecule type" value="Genomic_DNA"/>
</dbReference>
<dbReference type="InterPro" id="IPR039425">
    <property type="entry name" value="RNA_pol_sigma-70-like"/>
</dbReference>
<gene>
    <name evidence="7" type="ORF">LQ567_08640</name>
</gene>
<evidence type="ECO:0000256" key="4">
    <source>
        <dbReference type="ARBA" id="ARBA00023163"/>
    </source>
</evidence>
<keyword evidence="2" id="KW-0805">Transcription regulation</keyword>
<sequence length="172" mass="20285">MLNQVQDIREGNQKAFEAFYELWSERVFFLFLKKNGNEADAADLTQQTFIKMWQYRSGLSDAHALETMLFQNARLVFIDWLRKAATQRKRQAVAEAFYTQSPPVLPDHENLHLAIQRLPAMRRKVIRLKHLEGYSYKEIAVLMNLSVKTVDNHVRQALKQLRRMLTTVIFFL</sequence>
<dbReference type="InterPro" id="IPR013325">
    <property type="entry name" value="RNA_pol_sigma_r2"/>
</dbReference>
<comment type="caution">
    <text evidence="7">The sequence shown here is derived from an EMBL/GenBank/DDBJ whole genome shotgun (WGS) entry which is preliminary data.</text>
</comment>
<dbReference type="PANTHER" id="PTHR43133:SF46">
    <property type="entry name" value="RNA POLYMERASE SIGMA-70 FACTOR ECF SUBFAMILY"/>
    <property type="match status" value="1"/>
</dbReference>
<proteinExistence type="inferred from homology"/>
<evidence type="ECO:0000256" key="3">
    <source>
        <dbReference type="ARBA" id="ARBA00023082"/>
    </source>
</evidence>
<name>A0ABS8PP12_9BACT</name>
<evidence type="ECO:0000256" key="2">
    <source>
        <dbReference type="ARBA" id="ARBA00023015"/>
    </source>
</evidence>
<dbReference type="InterPro" id="IPR013249">
    <property type="entry name" value="RNA_pol_sigma70_r4_t2"/>
</dbReference>
<keyword evidence="4" id="KW-0804">Transcription</keyword>
<accession>A0ABS8PP12</accession>
<organism evidence="7 8">
    <name type="scientific">Niabella pedocola</name>
    <dbReference type="NCBI Taxonomy" id="1752077"/>
    <lineage>
        <taxon>Bacteria</taxon>
        <taxon>Pseudomonadati</taxon>
        <taxon>Bacteroidota</taxon>
        <taxon>Chitinophagia</taxon>
        <taxon>Chitinophagales</taxon>
        <taxon>Chitinophagaceae</taxon>
        <taxon>Niabella</taxon>
    </lineage>
</organism>
<comment type="similarity">
    <text evidence="1">Belongs to the sigma-70 factor family. ECF subfamily.</text>
</comment>
<dbReference type="RefSeq" id="WP_231004102.1">
    <property type="nucleotide sequence ID" value="NZ_JAJNEC010000005.1"/>
</dbReference>
<evidence type="ECO:0000256" key="1">
    <source>
        <dbReference type="ARBA" id="ARBA00010641"/>
    </source>
</evidence>
<dbReference type="NCBIfam" id="TIGR02937">
    <property type="entry name" value="sigma70-ECF"/>
    <property type="match status" value="1"/>
</dbReference>
<keyword evidence="8" id="KW-1185">Reference proteome</keyword>
<dbReference type="Pfam" id="PF08281">
    <property type="entry name" value="Sigma70_r4_2"/>
    <property type="match status" value="1"/>
</dbReference>
<dbReference type="InterPro" id="IPR036388">
    <property type="entry name" value="WH-like_DNA-bd_sf"/>
</dbReference>
<evidence type="ECO:0000259" key="5">
    <source>
        <dbReference type="Pfam" id="PF04542"/>
    </source>
</evidence>